<evidence type="ECO:0000313" key="2">
    <source>
        <dbReference type="EMBL" id="MFD1194493.1"/>
    </source>
</evidence>
<accession>A0ABW3TBL9</accession>
<reference evidence="3" key="1">
    <citation type="journal article" date="2019" name="Int. J. Syst. Evol. Microbiol.">
        <title>The Global Catalogue of Microorganisms (GCM) 10K type strain sequencing project: providing services to taxonomists for standard genome sequencing and annotation.</title>
        <authorList>
            <consortium name="The Broad Institute Genomics Platform"/>
            <consortium name="The Broad Institute Genome Sequencing Center for Infectious Disease"/>
            <person name="Wu L."/>
            <person name="Ma J."/>
        </authorList>
    </citation>
    <scope>NUCLEOTIDE SEQUENCE [LARGE SCALE GENOMIC DNA]</scope>
    <source>
        <strain evidence="3">CCUG 55328</strain>
    </source>
</reference>
<dbReference type="Proteomes" id="UP001597151">
    <property type="component" value="Unassembled WGS sequence"/>
</dbReference>
<evidence type="ECO:0000259" key="1">
    <source>
        <dbReference type="Pfam" id="PF04577"/>
    </source>
</evidence>
<feature type="domain" description="Glycosyltransferase 61 catalytic" evidence="1">
    <location>
        <begin position="138"/>
        <end position="300"/>
    </location>
</feature>
<gene>
    <name evidence="2" type="ORF">ACFQ3C_07405</name>
</gene>
<proteinExistence type="predicted"/>
<protein>
    <submittedName>
        <fullName evidence="2">Glycosyltransferase 61 family protein</fullName>
    </submittedName>
</protein>
<dbReference type="InterPro" id="IPR049625">
    <property type="entry name" value="Glyco_transf_61_cat"/>
</dbReference>
<comment type="caution">
    <text evidence="2">The sequence shown here is derived from an EMBL/GenBank/DDBJ whole genome shotgun (WGS) entry which is preliminary data.</text>
</comment>
<keyword evidence="3" id="KW-1185">Reference proteome</keyword>
<dbReference type="RefSeq" id="WP_380790037.1">
    <property type="nucleotide sequence ID" value="NZ_JBHTKR010000003.1"/>
</dbReference>
<dbReference type="EMBL" id="JBHTKR010000003">
    <property type="protein sequence ID" value="MFD1194493.1"/>
    <property type="molecule type" value="Genomic_DNA"/>
</dbReference>
<dbReference type="Pfam" id="PF04577">
    <property type="entry name" value="Glyco_transf_61"/>
    <property type="match status" value="1"/>
</dbReference>
<evidence type="ECO:0000313" key="3">
    <source>
        <dbReference type="Proteomes" id="UP001597151"/>
    </source>
</evidence>
<organism evidence="2 3">
    <name type="scientific">Seohaeicola saemankumensis</name>
    <dbReference type="NCBI Taxonomy" id="481181"/>
    <lineage>
        <taxon>Bacteria</taxon>
        <taxon>Pseudomonadati</taxon>
        <taxon>Pseudomonadota</taxon>
        <taxon>Alphaproteobacteria</taxon>
        <taxon>Rhodobacterales</taxon>
        <taxon>Roseobacteraceae</taxon>
        <taxon>Seohaeicola</taxon>
    </lineage>
</organism>
<name>A0ABW3TBL9_9RHOB</name>
<sequence>MPINRSISFRPLTQLIFQRLGLDRSAAESAAETVIICPHEENLVAQAFYLEGQLDRVTGVSENNSFELEKTRITQRVRRDDATVAYRIDNCVFSSGRLLTHRMQDRQGGRRKRKPLASITDTLETAVLPMSHYATFYFGHMVIDGGASSLLAPEFGKSYIDTQVAKGMGGHAARYWDLFNLKYTAVEDVRIRHAWIFDDRGMNSHKIARLRKMNSLVRTIPAARSGHGIFFRRRGWGVHRAPENEAQLEDFFAERNFEIIDPGEMSVDEMVPRIREADVIIGVEGSGMIHGMLAIRPDAIVVMMLPPWRLNNMMKDYADGLGLRYGFVVGEGGVDGYWIDPEEILRTIDLAIK</sequence>